<dbReference type="OrthoDB" id="9909019at2759"/>
<evidence type="ECO:0000256" key="5">
    <source>
        <dbReference type="ARBA" id="ARBA00023136"/>
    </source>
</evidence>
<keyword evidence="8 11" id="KW-0012">Acyltransferase</keyword>
<evidence type="ECO:0000256" key="6">
    <source>
        <dbReference type="ARBA" id="ARBA00023139"/>
    </source>
</evidence>
<comment type="subcellular location">
    <subcellularLocation>
        <location evidence="1">Endomembrane system</location>
        <topology evidence="1">Multi-pass membrane protein</topology>
    </subcellularLocation>
</comment>
<feature type="compositionally biased region" description="Polar residues" evidence="12">
    <location>
        <begin position="216"/>
        <end position="225"/>
    </location>
</feature>
<feature type="region of interest" description="Disordered" evidence="12">
    <location>
        <begin position="76"/>
        <end position="120"/>
    </location>
</feature>
<feature type="region of interest" description="Disordered" evidence="12">
    <location>
        <begin position="1"/>
        <end position="62"/>
    </location>
</feature>
<dbReference type="EMBL" id="MCGE01000004">
    <property type="protein sequence ID" value="ORZ22160.1"/>
    <property type="molecule type" value="Genomic_DNA"/>
</dbReference>
<feature type="transmembrane region" description="Helical" evidence="11">
    <location>
        <begin position="399"/>
        <end position="423"/>
    </location>
</feature>
<feature type="compositionally biased region" description="Pro residues" evidence="12">
    <location>
        <begin position="46"/>
        <end position="55"/>
    </location>
</feature>
<feature type="compositionally biased region" description="Polar residues" evidence="12">
    <location>
        <begin position="173"/>
        <end position="186"/>
    </location>
</feature>
<feature type="compositionally biased region" description="Low complexity" evidence="12">
    <location>
        <begin position="28"/>
        <end position="45"/>
    </location>
</feature>
<keyword evidence="15" id="KW-1185">Reference proteome</keyword>
<evidence type="ECO:0000259" key="13">
    <source>
        <dbReference type="Pfam" id="PF01529"/>
    </source>
</evidence>
<feature type="compositionally biased region" description="Basic and acidic residues" evidence="12">
    <location>
        <begin position="1"/>
        <end position="11"/>
    </location>
</feature>
<evidence type="ECO:0000256" key="8">
    <source>
        <dbReference type="ARBA" id="ARBA00023315"/>
    </source>
</evidence>
<dbReference type="GO" id="GO:0019706">
    <property type="term" value="F:protein-cysteine S-palmitoyltransferase activity"/>
    <property type="evidence" value="ECO:0007669"/>
    <property type="project" value="UniProtKB-EC"/>
</dbReference>
<organism evidence="14 15">
    <name type="scientific">Absidia repens</name>
    <dbReference type="NCBI Taxonomy" id="90262"/>
    <lineage>
        <taxon>Eukaryota</taxon>
        <taxon>Fungi</taxon>
        <taxon>Fungi incertae sedis</taxon>
        <taxon>Mucoromycota</taxon>
        <taxon>Mucoromycotina</taxon>
        <taxon>Mucoromycetes</taxon>
        <taxon>Mucorales</taxon>
        <taxon>Cunninghamellaceae</taxon>
        <taxon>Absidia</taxon>
    </lineage>
</organism>
<dbReference type="GO" id="GO:0006612">
    <property type="term" value="P:protein targeting to membrane"/>
    <property type="evidence" value="ECO:0007669"/>
    <property type="project" value="TreeGrafter"/>
</dbReference>
<keyword evidence="7" id="KW-0449">Lipoprotein</keyword>
<evidence type="ECO:0000256" key="1">
    <source>
        <dbReference type="ARBA" id="ARBA00004127"/>
    </source>
</evidence>
<keyword evidence="3 11" id="KW-0812">Transmembrane</keyword>
<evidence type="ECO:0000256" key="11">
    <source>
        <dbReference type="RuleBase" id="RU079119"/>
    </source>
</evidence>
<dbReference type="STRING" id="90262.A0A1X2ITQ9"/>
<evidence type="ECO:0000256" key="4">
    <source>
        <dbReference type="ARBA" id="ARBA00022989"/>
    </source>
</evidence>
<sequence length="526" mass="59077">MALEPDKRGQEIEYASFGVFQTNDTPNSTATHSLSSTASIQSPSAAIPPLPPPSPGYTLFRNAPRPISSIEQFDFKSSPEQVNSNNNDNTHDSDQQQTATSITSKRATTALPSSSGFTTMSSYTADTSTALMKQASFDMNDEAISNNVNAFALQSLPITTTNNANETSASDTGYSGTKAPTTEHVSQSQQQPQKQQQQQLNEIHEQLMTGKEDQDISPTSQQQMHQGKKRQRNYQTFPGNSTFFCGGRLMTSQAHWAFIIALLLVIIPSVLFGIFTCPFLWSNIHPVVPVLYAYLFVIAVVSMFKTSWTDPGVIPRGLDPIPTLETFDDHSSIWTQPFPADRCVKIKDEMWNLKYCSTCKIYRPPRASHCRQCDNCVENEDHHCIWLNNCIGKRNYRPFFTFIMTCSLMAIYLIIFAVLHLILAARQIQPEINFDLVFQTAPVSFVLAIVGFFLLWMVGGLTSYHCHLVWKGVTTHEKLRTTLLDAQKPRHPNPYGKKNPVKNIIQVLCRPQPKSHLRRRKYADSP</sequence>
<evidence type="ECO:0000256" key="7">
    <source>
        <dbReference type="ARBA" id="ARBA00023288"/>
    </source>
</evidence>
<dbReference type="InterPro" id="IPR001594">
    <property type="entry name" value="Palmitoyltrfase_DHHC"/>
</dbReference>
<evidence type="ECO:0000256" key="2">
    <source>
        <dbReference type="ARBA" id="ARBA00022679"/>
    </source>
</evidence>
<feature type="region of interest" description="Disordered" evidence="12">
    <location>
        <begin position="162"/>
        <end position="199"/>
    </location>
</feature>
<feature type="compositionally biased region" description="Low complexity" evidence="12">
    <location>
        <begin position="187"/>
        <end position="199"/>
    </location>
</feature>
<evidence type="ECO:0000313" key="15">
    <source>
        <dbReference type="Proteomes" id="UP000193560"/>
    </source>
</evidence>
<comment type="similarity">
    <text evidence="9">Belongs to the DHHC palmitoyltransferase family. ERF2/ZDHHC9 subfamily.</text>
</comment>
<feature type="compositionally biased region" description="Polar residues" evidence="12">
    <location>
        <begin position="99"/>
        <end position="120"/>
    </location>
</feature>
<keyword evidence="4 11" id="KW-1133">Transmembrane helix</keyword>
<name>A0A1X2ITQ9_9FUNG</name>
<dbReference type="Pfam" id="PF01529">
    <property type="entry name" value="DHHC"/>
    <property type="match status" value="1"/>
</dbReference>
<gene>
    <name evidence="14" type="ORF">BCR42DRAFT_405616</name>
</gene>
<reference evidence="14 15" key="1">
    <citation type="submission" date="2016-07" db="EMBL/GenBank/DDBJ databases">
        <title>Pervasive Adenine N6-methylation of Active Genes in Fungi.</title>
        <authorList>
            <consortium name="DOE Joint Genome Institute"/>
            <person name="Mondo S.J."/>
            <person name="Dannebaum R.O."/>
            <person name="Kuo R.C."/>
            <person name="Labutti K."/>
            <person name="Haridas S."/>
            <person name="Kuo A."/>
            <person name="Salamov A."/>
            <person name="Ahrendt S.R."/>
            <person name="Lipzen A."/>
            <person name="Sullivan W."/>
            <person name="Andreopoulos W.B."/>
            <person name="Clum A."/>
            <person name="Lindquist E."/>
            <person name="Daum C."/>
            <person name="Ramamoorthy G.K."/>
            <person name="Gryganskyi A."/>
            <person name="Culley D."/>
            <person name="Magnuson J.K."/>
            <person name="James T.Y."/>
            <person name="O'Malley M.A."/>
            <person name="Stajich J.E."/>
            <person name="Spatafora J.W."/>
            <person name="Visel A."/>
            <person name="Grigoriev I.V."/>
        </authorList>
    </citation>
    <scope>NUCLEOTIDE SEQUENCE [LARGE SCALE GENOMIC DNA]</scope>
    <source>
        <strain evidence="14 15">NRRL 1336</strain>
    </source>
</reference>
<dbReference type="Proteomes" id="UP000193560">
    <property type="component" value="Unassembled WGS sequence"/>
</dbReference>
<evidence type="ECO:0000256" key="3">
    <source>
        <dbReference type="ARBA" id="ARBA00022692"/>
    </source>
</evidence>
<keyword evidence="6" id="KW-0564">Palmitate</keyword>
<dbReference type="EC" id="2.3.1.225" evidence="11"/>
<dbReference type="PANTHER" id="PTHR22883">
    <property type="entry name" value="ZINC FINGER DHHC DOMAIN CONTAINING PROTEIN"/>
    <property type="match status" value="1"/>
</dbReference>
<keyword evidence="2 11" id="KW-0808">Transferase</keyword>
<feature type="region of interest" description="Disordered" evidence="12">
    <location>
        <begin position="211"/>
        <end position="234"/>
    </location>
</feature>
<evidence type="ECO:0000256" key="12">
    <source>
        <dbReference type="SAM" id="MobiDB-lite"/>
    </source>
</evidence>
<dbReference type="AlphaFoldDB" id="A0A1X2ITQ9"/>
<evidence type="ECO:0000256" key="9">
    <source>
        <dbReference type="ARBA" id="ARBA00023463"/>
    </source>
</evidence>
<feature type="transmembrane region" description="Helical" evidence="11">
    <location>
        <begin position="287"/>
        <end position="304"/>
    </location>
</feature>
<dbReference type="PANTHER" id="PTHR22883:SF43">
    <property type="entry name" value="PALMITOYLTRANSFERASE APP"/>
    <property type="match status" value="1"/>
</dbReference>
<dbReference type="InterPro" id="IPR039859">
    <property type="entry name" value="PFA4/ZDH16/20/ERF2-like"/>
</dbReference>
<dbReference type="GO" id="GO:0005783">
    <property type="term" value="C:endoplasmic reticulum"/>
    <property type="evidence" value="ECO:0007669"/>
    <property type="project" value="TreeGrafter"/>
</dbReference>
<feature type="transmembrane region" description="Helical" evidence="11">
    <location>
        <begin position="256"/>
        <end position="281"/>
    </location>
</feature>
<keyword evidence="5 11" id="KW-0472">Membrane</keyword>
<evidence type="ECO:0000313" key="14">
    <source>
        <dbReference type="EMBL" id="ORZ22160.1"/>
    </source>
</evidence>
<comment type="caution">
    <text evidence="14">The sequence shown here is derived from an EMBL/GenBank/DDBJ whole genome shotgun (WGS) entry which is preliminary data.</text>
</comment>
<protein>
    <recommendedName>
        <fullName evidence="11">Palmitoyltransferase</fullName>
        <ecNumber evidence="11">2.3.1.225</ecNumber>
    </recommendedName>
</protein>
<dbReference type="GO" id="GO:0005794">
    <property type="term" value="C:Golgi apparatus"/>
    <property type="evidence" value="ECO:0007669"/>
    <property type="project" value="TreeGrafter"/>
</dbReference>
<evidence type="ECO:0000256" key="10">
    <source>
        <dbReference type="ARBA" id="ARBA00048048"/>
    </source>
</evidence>
<dbReference type="PROSITE" id="PS50216">
    <property type="entry name" value="DHHC"/>
    <property type="match status" value="1"/>
</dbReference>
<feature type="transmembrane region" description="Helical" evidence="11">
    <location>
        <begin position="443"/>
        <end position="470"/>
    </location>
</feature>
<feature type="domain" description="Palmitoyltransferase DHHC" evidence="13">
    <location>
        <begin position="353"/>
        <end position="480"/>
    </location>
</feature>
<comment type="catalytic activity">
    <reaction evidence="10 11">
        <text>L-cysteinyl-[protein] + hexadecanoyl-CoA = S-hexadecanoyl-L-cysteinyl-[protein] + CoA</text>
        <dbReference type="Rhea" id="RHEA:36683"/>
        <dbReference type="Rhea" id="RHEA-COMP:10131"/>
        <dbReference type="Rhea" id="RHEA-COMP:11032"/>
        <dbReference type="ChEBI" id="CHEBI:29950"/>
        <dbReference type="ChEBI" id="CHEBI:57287"/>
        <dbReference type="ChEBI" id="CHEBI:57379"/>
        <dbReference type="ChEBI" id="CHEBI:74151"/>
        <dbReference type="EC" id="2.3.1.225"/>
    </reaction>
</comment>
<comment type="domain">
    <text evidence="11">The DHHC domain is required for palmitoyltransferase activity.</text>
</comment>
<accession>A0A1X2ITQ9</accession>
<proteinExistence type="inferred from homology"/>
<feature type="compositionally biased region" description="Low complexity" evidence="12">
    <location>
        <begin position="162"/>
        <end position="172"/>
    </location>
</feature>